<sequence length="353" mass="38156">MEFGAWPHVRGDLASARQNASAFLDGLLPECDRTQLARQSWGATWAGTGDAYCRLADLNIKKKEYDEATEAWLCALTAFEVARRLVADDDPRRAHVTAKVEAGLHKIGLSFGHEVESARIACGDLGEFLAYYLPAGTPNSRAPAVICVSNEEETGVTLLGRLLPVVIGLGMSLLVVSHENIANHTRGGSEIVLSHCLDHLSVRPDVDSSRIGIYGDGLSASLATEYAAYDRRIAAAVCDGGIWNWTRSLRSIEWMTSTDDSTDRDMVSGHRSRLARLPNCPILVVAGGRGLVSVCEAIKLQTVCMAARIDVDLVMPQLIRGLGEGVDNFVSSDGCIFSWLKQKLAPPPERVVG</sequence>
<dbReference type="EMBL" id="LJYG01000091">
    <property type="protein sequence ID" value="KRQ08980.1"/>
    <property type="molecule type" value="Genomic_DNA"/>
</dbReference>
<comment type="caution">
    <text evidence="1">The sequence shown here is derived from an EMBL/GenBank/DDBJ whole genome shotgun (WGS) entry which is preliminary data.</text>
</comment>
<evidence type="ECO:0008006" key="3">
    <source>
        <dbReference type="Google" id="ProtNLM"/>
    </source>
</evidence>
<organism evidence="1 2">
    <name type="scientific">Bradyrhizobium manausense</name>
    <dbReference type="NCBI Taxonomy" id="989370"/>
    <lineage>
        <taxon>Bacteria</taxon>
        <taxon>Pseudomonadati</taxon>
        <taxon>Pseudomonadota</taxon>
        <taxon>Alphaproteobacteria</taxon>
        <taxon>Hyphomicrobiales</taxon>
        <taxon>Nitrobacteraceae</taxon>
        <taxon>Bradyrhizobium</taxon>
    </lineage>
</organism>
<evidence type="ECO:0000313" key="2">
    <source>
        <dbReference type="Proteomes" id="UP000051936"/>
    </source>
</evidence>
<dbReference type="Gene3D" id="3.40.50.1820">
    <property type="entry name" value="alpha/beta hydrolase"/>
    <property type="match status" value="1"/>
</dbReference>
<reference evidence="1 2" key="1">
    <citation type="submission" date="2015-09" db="EMBL/GenBank/DDBJ databases">
        <title>Draft Genome Sequence of Bradyrhizobium manausense Strain BR 3351T, a Novel Symbiotic Nitrogen-Fixing Alphaproteobacterium Isolated from Brazilian Amazon Rain Forest.</title>
        <authorList>
            <person name="De Araujo J.L."/>
            <person name="Zilli J.E."/>
        </authorList>
    </citation>
    <scope>NUCLEOTIDE SEQUENCE [LARGE SCALE GENOMIC DNA]</scope>
    <source>
        <strain evidence="1 2">BR3351</strain>
    </source>
</reference>
<gene>
    <name evidence="1" type="ORF">AOQ71_21590</name>
</gene>
<dbReference type="InterPro" id="IPR029058">
    <property type="entry name" value="AB_hydrolase_fold"/>
</dbReference>
<keyword evidence="2" id="KW-1185">Reference proteome</keyword>
<dbReference type="STRING" id="989370.AOQ71_21590"/>
<accession>A0A0R3DMQ3</accession>
<protein>
    <recommendedName>
        <fullName evidence="3">Alpha/beta hydrolase</fullName>
    </recommendedName>
</protein>
<evidence type="ECO:0000313" key="1">
    <source>
        <dbReference type="EMBL" id="KRQ08980.1"/>
    </source>
</evidence>
<dbReference type="SUPFAM" id="SSF53474">
    <property type="entry name" value="alpha/beta-Hydrolases"/>
    <property type="match status" value="1"/>
</dbReference>
<dbReference type="Proteomes" id="UP000051936">
    <property type="component" value="Unassembled WGS sequence"/>
</dbReference>
<name>A0A0R3DMQ3_9BRAD</name>
<proteinExistence type="predicted"/>
<dbReference type="AlphaFoldDB" id="A0A0R3DMQ3"/>